<name>A0A7G9YZF8_9EURY</name>
<dbReference type="Pfam" id="PF13175">
    <property type="entry name" value="AAA_15"/>
    <property type="match status" value="1"/>
</dbReference>
<evidence type="ECO:0000313" key="2">
    <source>
        <dbReference type="EMBL" id="QNO53392.1"/>
    </source>
</evidence>
<dbReference type="InterPro" id="IPR051396">
    <property type="entry name" value="Bact_Antivir_Def_Nuclease"/>
</dbReference>
<dbReference type="SUPFAM" id="SSF52540">
    <property type="entry name" value="P-loop containing nucleoside triphosphate hydrolases"/>
    <property type="match status" value="1"/>
</dbReference>
<proteinExistence type="predicted"/>
<accession>A0A7G9YZF8</accession>
<dbReference type="InterPro" id="IPR027417">
    <property type="entry name" value="P-loop_NTPase"/>
</dbReference>
<dbReference type="AlphaFoldDB" id="A0A7G9YZF8"/>
<dbReference type="InterPro" id="IPR041685">
    <property type="entry name" value="AAA_GajA/Old/RecF-like"/>
</dbReference>
<gene>
    <name evidence="2" type="primary">recF</name>
    <name evidence="2" type="ORF">JNHLJEBA_00002</name>
</gene>
<organism evidence="2">
    <name type="scientific">Candidatus Methanophagaceae archaeon ANME-1 ERB6</name>
    <dbReference type="NCBI Taxonomy" id="2759912"/>
    <lineage>
        <taxon>Archaea</taxon>
        <taxon>Methanobacteriati</taxon>
        <taxon>Methanobacteriota</taxon>
        <taxon>Stenosarchaea group</taxon>
        <taxon>Methanomicrobia</taxon>
        <taxon>Candidatus Methanophagales</taxon>
        <taxon>Candidatus Methanophagaceae</taxon>
    </lineage>
</organism>
<evidence type="ECO:0000259" key="1">
    <source>
        <dbReference type="Pfam" id="PF13175"/>
    </source>
</evidence>
<dbReference type="EMBL" id="MT631541">
    <property type="protein sequence ID" value="QNO53392.1"/>
    <property type="molecule type" value="Genomic_DNA"/>
</dbReference>
<sequence length="541" mass="63244">MKIEAFTIKNYRSIKELKIENLNPVNVVFGKNNVGKSNILRGLHLAFFCLKSDEMFLPDTVFYNRNIYKPIEVKVDLILEEDFYDTEKVDNALREGIEQIHSALAYAPEIFEDSEKEVEQFIEKSESFKPLKKLSLKVHLDYNEETTDIDVSIEDLESDYRFDYKKYQILHEKLKRSIRERINDKMERLGESVLSRLPSLAAREYLPLLKYRVSAGDVELGHYMDRLKRYVKDMKDTNTKGEIFSLIEQYEETFHDLDLRTRTFSKTFNIVKGYFGKISDNFILIPNKEYFSKGPFVEKGGKQIEIFNINRFYDKLASLIESPGKKERELIKKFNGVWSRSYRDFGELEIRKFQKRVFAIFDTGFNALPIENQGLGIQDLFLYLAYMILFDPAVIAIEEPEGGLSTENQITLHNIIEDVYSGSDKQIFISSHSKEFETPSSYIIEMSKGGTTEISRREAEKEYEEKIEGILINRRLEKEKAQYEALLREVTEREITLDILNYISKLGDEEKVDAQKISDELGYKKEKVKEVLSGILMKKTK</sequence>
<feature type="domain" description="Endonuclease GajA/Old nuclease/RecF-like AAA" evidence="1">
    <location>
        <begin position="1"/>
        <end position="435"/>
    </location>
</feature>
<protein>
    <submittedName>
        <fullName evidence="2">DNA replication and repair protein RecF</fullName>
    </submittedName>
</protein>
<reference evidence="2" key="1">
    <citation type="submission" date="2020-06" db="EMBL/GenBank/DDBJ databases">
        <title>Unique genomic features of the anaerobic methanotrophic archaea.</title>
        <authorList>
            <person name="Chadwick G.L."/>
            <person name="Skennerton C.T."/>
            <person name="Laso-Perez R."/>
            <person name="Leu A.O."/>
            <person name="Speth D.R."/>
            <person name="Yu H."/>
            <person name="Morgan-Lang C."/>
            <person name="Hatzenpichler R."/>
            <person name="Goudeau D."/>
            <person name="Malmstrom R."/>
            <person name="Brazelton W.J."/>
            <person name="Woyke T."/>
            <person name="Hallam S.J."/>
            <person name="Tyson G.W."/>
            <person name="Wegener G."/>
            <person name="Boetius A."/>
            <person name="Orphan V."/>
        </authorList>
    </citation>
    <scope>NUCLEOTIDE SEQUENCE</scope>
</reference>
<dbReference type="PANTHER" id="PTHR43581">
    <property type="entry name" value="ATP/GTP PHOSPHATASE"/>
    <property type="match status" value="1"/>
</dbReference>
<dbReference type="Gene3D" id="3.40.50.300">
    <property type="entry name" value="P-loop containing nucleotide triphosphate hydrolases"/>
    <property type="match status" value="1"/>
</dbReference>
<dbReference type="PANTHER" id="PTHR43581:SF4">
    <property type="entry name" value="ATP_GTP PHOSPHATASE"/>
    <property type="match status" value="1"/>
</dbReference>